<feature type="coiled-coil region" evidence="1">
    <location>
        <begin position="3"/>
        <end position="54"/>
    </location>
</feature>
<gene>
    <name evidence="2" type="ORF">F9U64_18190</name>
</gene>
<evidence type="ECO:0000256" key="1">
    <source>
        <dbReference type="SAM" id="Coils"/>
    </source>
</evidence>
<evidence type="ECO:0000313" key="3">
    <source>
        <dbReference type="Proteomes" id="UP000480246"/>
    </source>
</evidence>
<sequence>MNRKEIEEKIEELKSDHMRLSADMEKLVYVKGKTELTDKELERIENEITQLRKQLQQMK</sequence>
<dbReference type="Proteomes" id="UP000480246">
    <property type="component" value="Unassembled WGS sequence"/>
</dbReference>
<keyword evidence="3" id="KW-1185">Reference proteome</keyword>
<name>A0A7C8KWE7_9BACI</name>
<comment type="caution">
    <text evidence="2">The sequence shown here is derived from an EMBL/GenBank/DDBJ whole genome shotgun (WGS) entry which is preliminary data.</text>
</comment>
<keyword evidence="1" id="KW-0175">Coiled coil</keyword>
<dbReference type="InterPro" id="IPR048062">
    <property type="entry name" value="SE1832-like"/>
</dbReference>
<reference evidence="2 3" key="1">
    <citation type="submission" date="2019-10" db="EMBL/GenBank/DDBJ databases">
        <title>Gracilibacillus sp. nov. isolated from rice seeds.</title>
        <authorList>
            <person name="He S."/>
        </authorList>
    </citation>
    <scope>NUCLEOTIDE SEQUENCE [LARGE SCALE GENOMIC DNA]</scope>
    <source>
        <strain evidence="2 3">TD8</strain>
    </source>
</reference>
<organism evidence="2 3">
    <name type="scientific">Gracilibacillus oryzae</name>
    <dbReference type="NCBI Taxonomy" id="1672701"/>
    <lineage>
        <taxon>Bacteria</taxon>
        <taxon>Bacillati</taxon>
        <taxon>Bacillota</taxon>
        <taxon>Bacilli</taxon>
        <taxon>Bacillales</taxon>
        <taxon>Bacillaceae</taxon>
        <taxon>Gracilibacillus</taxon>
    </lineage>
</organism>
<accession>A0A7C8KWE7</accession>
<dbReference type="EMBL" id="WEID01000094">
    <property type="protein sequence ID" value="KAB8127224.1"/>
    <property type="molecule type" value="Genomic_DNA"/>
</dbReference>
<dbReference type="NCBIfam" id="NF040877">
    <property type="entry name" value="SE1832_fam"/>
    <property type="match status" value="1"/>
</dbReference>
<dbReference type="OrthoDB" id="2973146at2"/>
<dbReference type="RefSeq" id="WP_153406314.1">
    <property type="nucleotide sequence ID" value="NZ_ML762444.1"/>
</dbReference>
<proteinExistence type="predicted"/>
<dbReference type="AlphaFoldDB" id="A0A7C8KWE7"/>
<protein>
    <submittedName>
        <fullName evidence="2">Uncharacterized protein</fullName>
    </submittedName>
</protein>
<evidence type="ECO:0000313" key="2">
    <source>
        <dbReference type="EMBL" id="KAB8127224.1"/>
    </source>
</evidence>